<dbReference type="SUPFAM" id="SSF55729">
    <property type="entry name" value="Acyl-CoA N-acyltransferases (Nat)"/>
    <property type="match status" value="1"/>
</dbReference>
<dbReference type="PROSITE" id="PS51186">
    <property type="entry name" value="GNAT"/>
    <property type="match status" value="1"/>
</dbReference>
<evidence type="ECO:0000313" key="3">
    <source>
        <dbReference type="Proteomes" id="UP001596058"/>
    </source>
</evidence>
<dbReference type="InterPro" id="IPR000182">
    <property type="entry name" value="GNAT_dom"/>
</dbReference>
<accession>A0ABW1CBT3</accession>
<dbReference type="InterPro" id="IPR051908">
    <property type="entry name" value="Ribosomal_N-acetyltransferase"/>
</dbReference>
<keyword evidence="3" id="KW-1185">Reference proteome</keyword>
<comment type="caution">
    <text evidence="2">The sequence shown here is derived from an EMBL/GenBank/DDBJ whole genome shotgun (WGS) entry which is preliminary data.</text>
</comment>
<dbReference type="EC" id="2.3.-.-" evidence="2"/>
<dbReference type="PANTHER" id="PTHR43441">
    <property type="entry name" value="RIBOSOMAL-PROTEIN-SERINE ACETYLTRANSFERASE"/>
    <property type="match status" value="1"/>
</dbReference>
<proteinExistence type="predicted"/>
<evidence type="ECO:0000313" key="2">
    <source>
        <dbReference type="EMBL" id="MFC5823149.1"/>
    </source>
</evidence>
<name>A0ABW1CBT3_9ACTN</name>
<sequence>MNHTTDEIEAGWLTLRPFHVDDVPWVYEVSQDALIRHFNGLPEPYEMEHARFFVQEVAMANADRIEYVILDALSRERLGRVGLGLGRDGTGEIGYWAAPEARGKGVTTHAVKALCRWAFRSLDLELIQWRAEAGNEASRRVAEKAGFVFEGTLRRRLVRRGTRLDLWVGSLLEEELMTTIPGRP</sequence>
<evidence type="ECO:0000259" key="1">
    <source>
        <dbReference type="PROSITE" id="PS51186"/>
    </source>
</evidence>
<dbReference type="InterPro" id="IPR016181">
    <property type="entry name" value="Acyl_CoA_acyltransferase"/>
</dbReference>
<keyword evidence="2" id="KW-0808">Transferase</keyword>
<reference evidence="3" key="1">
    <citation type="journal article" date="2019" name="Int. J. Syst. Evol. Microbiol.">
        <title>The Global Catalogue of Microorganisms (GCM) 10K type strain sequencing project: providing services to taxonomists for standard genome sequencing and annotation.</title>
        <authorList>
            <consortium name="The Broad Institute Genomics Platform"/>
            <consortium name="The Broad Institute Genome Sequencing Center for Infectious Disease"/>
            <person name="Wu L."/>
            <person name="Ma J."/>
        </authorList>
    </citation>
    <scope>NUCLEOTIDE SEQUENCE [LARGE SCALE GENOMIC DNA]</scope>
    <source>
        <strain evidence="3">CCUG 53903</strain>
    </source>
</reference>
<dbReference type="GO" id="GO:0016746">
    <property type="term" value="F:acyltransferase activity"/>
    <property type="evidence" value="ECO:0007669"/>
    <property type="project" value="UniProtKB-KW"/>
</dbReference>
<gene>
    <name evidence="2" type="ORF">ACFPZ3_04705</name>
</gene>
<protein>
    <submittedName>
        <fullName evidence="2">GNAT family N-acetyltransferase</fullName>
        <ecNumber evidence="2">2.3.-.-</ecNumber>
    </submittedName>
</protein>
<dbReference type="Gene3D" id="3.40.630.30">
    <property type="match status" value="1"/>
</dbReference>
<feature type="domain" description="N-acetyltransferase" evidence="1">
    <location>
        <begin position="13"/>
        <end position="173"/>
    </location>
</feature>
<keyword evidence="2" id="KW-0012">Acyltransferase</keyword>
<organism evidence="2 3">
    <name type="scientific">Nonomuraea insulae</name>
    <dbReference type="NCBI Taxonomy" id="1616787"/>
    <lineage>
        <taxon>Bacteria</taxon>
        <taxon>Bacillati</taxon>
        <taxon>Actinomycetota</taxon>
        <taxon>Actinomycetes</taxon>
        <taxon>Streptosporangiales</taxon>
        <taxon>Streptosporangiaceae</taxon>
        <taxon>Nonomuraea</taxon>
    </lineage>
</organism>
<dbReference type="RefSeq" id="WP_379512686.1">
    <property type="nucleotide sequence ID" value="NZ_JBHSPA010000006.1"/>
</dbReference>
<dbReference type="PANTHER" id="PTHR43441:SF10">
    <property type="entry name" value="ACETYLTRANSFERASE"/>
    <property type="match status" value="1"/>
</dbReference>
<dbReference type="Pfam" id="PF13302">
    <property type="entry name" value="Acetyltransf_3"/>
    <property type="match status" value="1"/>
</dbReference>
<dbReference type="EMBL" id="JBHSPA010000006">
    <property type="protein sequence ID" value="MFC5823149.1"/>
    <property type="molecule type" value="Genomic_DNA"/>
</dbReference>
<dbReference type="Proteomes" id="UP001596058">
    <property type="component" value="Unassembled WGS sequence"/>
</dbReference>